<protein>
    <submittedName>
        <fullName evidence="2">RNA-binding protein</fullName>
    </submittedName>
</protein>
<gene>
    <name evidence="2" type="ORF">RFM68_02515</name>
</gene>
<evidence type="ECO:0000313" key="3">
    <source>
        <dbReference type="Proteomes" id="UP001276840"/>
    </source>
</evidence>
<sequence length="65" mass="6941">MIGNAVRVMRIATGEEADEVQDDGKNAAAKELGSKGGKKRAANMSPERRSEIAKKAAAKRWGKAE</sequence>
<name>A0ABU4ZDC9_9HYPH</name>
<dbReference type="RefSeq" id="WP_320231077.1">
    <property type="nucleotide sequence ID" value="NZ_JAVIJF010000002.1"/>
</dbReference>
<dbReference type="EMBL" id="JAVIJF010000002">
    <property type="protein sequence ID" value="MDX8523366.1"/>
    <property type="molecule type" value="Genomic_DNA"/>
</dbReference>
<evidence type="ECO:0000313" key="2">
    <source>
        <dbReference type="EMBL" id="MDX8523366.1"/>
    </source>
</evidence>
<feature type="compositionally biased region" description="Basic residues" evidence="1">
    <location>
        <begin position="56"/>
        <end position="65"/>
    </location>
</feature>
<comment type="caution">
    <text evidence="2">The sequence shown here is derived from an EMBL/GenBank/DDBJ whole genome shotgun (WGS) entry which is preliminary data.</text>
</comment>
<organism evidence="2 3">
    <name type="scientific">Mesorhizobium montanum</name>
    <dbReference type="NCBI Taxonomy" id="3072323"/>
    <lineage>
        <taxon>Bacteria</taxon>
        <taxon>Pseudomonadati</taxon>
        <taxon>Pseudomonadota</taxon>
        <taxon>Alphaproteobacteria</taxon>
        <taxon>Hyphomicrobiales</taxon>
        <taxon>Phyllobacteriaceae</taxon>
        <taxon>Mesorhizobium</taxon>
    </lineage>
</organism>
<proteinExistence type="predicted"/>
<keyword evidence="3" id="KW-1185">Reference proteome</keyword>
<feature type="region of interest" description="Disordered" evidence="1">
    <location>
        <begin position="18"/>
        <end position="65"/>
    </location>
</feature>
<reference evidence="2 3" key="1">
    <citation type="submission" date="2023-08" db="EMBL/GenBank/DDBJ databases">
        <title>Implementing the SeqCode for naming new Mesorhizobium species isolated from Vachellia karroo root nodules.</title>
        <authorList>
            <person name="Van Lill M."/>
        </authorList>
    </citation>
    <scope>NUCLEOTIDE SEQUENCE [LARGE SCALE GENOMIC DNA]</scope>
    <source>
        <strain evidence="2 3">MSK 1335</strain>
    </source>
</reference>
<evidence type="ECO:0000256" key="1">
    <source>
        <dbReference type="SAM" id="MobiDB-lite"/>
    </source>
</evidence>
<accession>A0ABU4ZDC9</accession>
<dbReference type="Proteomes" id="UP001276840">
    <property type="component" value="Unassembled WGS sequence"/>
</dbReference>